<keyword evidence="1" id="KW-0472">Membrane</keyword>
<gene>
    <name evidence="2" type="ORF">Tco_0859658</name>
</gene>
<evidence type="ECO:0000256" key="1">
    <source>
        <dbReference type="SAM" id="Phobius"/>
    </source>
</evidence>
<proteinExistence type="predicted"/>
<reference evidence="2" key="1">
    <citation type="journal article" date="2022" name="Int. J. Mol. Sci.">
        <title>Draft Genome of Tanacetum Coccineum: Genomic Comparison of Closely Related Tanacetum-Family Plants.</title>
        <authorList>
            <person name="Yamashiro T."/>
            <person name="Shiraishi A."/>
            <person name="Nakayama K."/>
            <person name="Satake H."/>
        </authorList>
    </citation>
    <scope>NUCLEOTIDE SEQUENCE</scope>
</reference>
<feature type="transmembrane region" description="Helical" evidence="1">
    <location>
        <begin position="63"/>
        <end position="81"/>
    </location>
</feature>
<keyword evidence="1" id="KW-0812">Transmembrane</keyword>
<keyword evidence="3" id="KW-1185">Reference proteome</keyword>
<comment type="caution">
    <text evidence="2">The sequence shown here is derived from an EMBL/GenBank/DDBJ whole genome shotgun (WGS) entry which is preliminary data.</text>
</comment>
<dbReference type="EMBL" id="BQNB010013162">
    <property type="protein sequence ID" value="GJT12616.1"/>
    <property type="molecule type" value="Genomic_DNA"/>
</dbReference>
<evidence type="ECO:0000313" key="3">
    <source>
        <dbReference type="Proteomes" id="UP001151760"/>
    </source>
</evidence>
<sequence length="94" mass="10482">MVVTMEIWCRGDGVDVVVRVAVKMMMTTVLWWWRGDDDEPVGGDDVDGVGMVMVVSMGLRWEVMMAWCGGGSGGGFAGFWPERRRRLPKEREGG</sequence>
<reference evidence="2" key="2">
    <citation type="submission" date="2022-01" db="EMBL/GenBank/DDBJ databases">
        <authorList>
            <person name="Yamashiro T."/>
            <person name="Shiraishi A."/>
            <person name="Satake H."/>
            <person name="Nakayama K."/>
        </authorList>
    </citation>
    <scope>NUCLEOTIDE SEQUENCE</scope>
</reference>
<name>A0ABQ5BG84_9ASTR</name>
<organism evidence="2 3">
    <name type="scientific">Tanacetum coccineum</name>
    <dbReference type="NCBI Taxonomy" id="301880"/>
    <lineage>
        <taxon>Eukaryota</taxon>
        <taxon>Viridiplantae</taxon>
        <taxon>Streptophyta</taxon>
        <taxon>Embryophyta</taxon>
        <taxon>Tracheophyta</taxon>
        <taxon>Spermatophyta</taxon>
        <taxon>Magnoliopsida</taxon>
        <taxon>eudicotyledons</taxon>
        <taxon>Gunneridae</taxon>
        <taxon>Pentapetalae</taxon>
        <taxon>asterids</taxon>
        <taxon>campanulids</taxon>
        <taxon>Asterales</taxon>
        <taxon>Asteraceae</taxon>
        <taxon>Asteroideae</taxon>
        <taxon>Anthemideae</taxon>
        <taxon>Anthemidinae</taxon>
        <taxon>Tanacetum</taxon>
    </lineage>
</organism>
<evidence type="ECO:0000313" key="2">
    <source>
        <dbReference type="EMBL" id="GJT12616.1"/>
    </source>
</evidence>
<protein>
    <submittedName>
        <fullName evidence="2">Uncharacterized protein</fullName>
    </submittedName>
</protein>
<keyword evidence="1" id="KW-1133">Transmembrane helix</keyword>
<dbReference type="Proteomes" id="UP001151760">
    <property type="component" value="Unassembled WGS sequence"/>
</dbReference>
<accession>A0ABQ5BG84</accession>